<keyword evidence="3 8" id="KW-0378">Hydrolase</keyword>
<dbReference type="PANTHER" id="PTHR43108">
    <property type="entry name" value="N-ACETYLGLUCOSAMINE-6-SULFATASE FAMILY MEMBER"/>
    <property type="match status" value="1"/>
</dbReference>
<dbReference type="PANTHER" id="PTHR43108:SF8">
    <property type="entry name" value="SD21168P"/>
    <property type="match status" value="1"/>
</dbReference>
<evidence type="ECO:0000313" key="8">
    <source>
        <dbReference type="EMBL" id="TWU26304.1"/>
    </source>
</evidence>
<keyword evidence="2 6" id="KW-0732">Signal</keyword>
<evidence type="ECO:0000256" key="4">
    <source>
        <dbReference type="ARBA" id="ARBA00023180"/>
    </source>
</evidence>
<dbReference type="PROSITE" id="PS00149">
    <property type="entry name" value="SULFATASE_2"/>
    <property type="match status" value="1"/>
</dbReference>
<comment type="similarity">
    <text evidence="1">Belongs to the sulfatase family.</text>
</comment>
<dbReference type="SUPFAM" id="SSF53649">
    <property type="entry name" value="Alkaline phosphatase-like"/>
    <property type="match status" value="1"/>
</dbReference>
<sequence length="503" mass="57230" precursor="true">MTTFAHRYIPLLAFSLGLLGLIPQAVADEKPNVVFILIDDLRHDTFGFMGHPFLETPHIDRLAKDGMQFTNAFVTTSLCSPARASFLTGKYTHNHKVVDNQDLMPADTVTFPQQLQSAGYETAFIGKWHMGGSSDAIRPGFDHWISFRGQGTYWPDQQTLNIDGRQVPRKKYMTDELTDYATEWLQTRRGDKPFLMYLSHKGVHGLYDPATRHLDRYKDEPLPHQPPISNEDDGNKPMWVHDQRNSWHGIEFPYHGRAEQTVAEMYRHYCEMILSIDDSVGRVMQALRTSGLEKDTLVIFTSDGGHLWGEHGLIDKRCAYEESMRIPLLVYGPGRTQASSRCDALVANIDVAPTLLELAGVSVPNDIDGQSFAPLLQRPDATKSTRSSLLYEYYWEPSFPQTPTTYALRTKHYKLIQYHGIWDTDELYDIVADPQETANLIHNPDHQQRVRRMRKQLHERLQSTGGLAIPLGFKRGHGANQRNPSGSQRAEFPARILKTTTDP</sequence>
<evidence type="ECO:0000259" key="7">
    <source>
        <dbReference type="Pfam" id="PF00884"/>
    </source>
</evidence>
<dbReference type="EMBL" id="SJPT01000001">
    <property type="protein sequence ID" value="TWU26304.1"/>
    <property type="molecule type" value="Genomic_DNA"/>
</dbReference>
<feature type="domain" description="Sulfatase N-terminal" evidence="7">
    <location>
        <begin position="31"/>
        <end position="361"/>
    </location>
</feature>
<dbReference type="EC" id="3.1.6.1" evidence="8"/>
<evidence type="ECO:0000256" key="1">
    <source>
        <dbReference type="ARBA" id="ARBA00008779"/>
    </source>
</evidence>
<proteinExistence type="inferred from homology"/>
<organism evidence="8 9">
    <name type="scientific">Novipirellula galeiformis</name>
    <dbReference type="NCBI Taxonomy" id="2528004"/>
    <lineage>
        <taxon>Bacteria</taxon>
        <taxon>Pseudomonadati</taxon>
        <taxon>Planctomycetota</taxon>
        <taxon>Planctomycetia</taxon>
        <taxon>Pirellulales</taxon>
        <taxon>Pirellulaceae</taxon>
        <taxon>Novipirellula</taxon>
    </lineage>
</organism>
<dbReference type="InterPro" id="IPR024607">
    <property type="entry name" value="Sulfatase_CS"/>
</dbReference>
<feature type="region of interest" description="Disordered" evidence="5">
    <location>
        <begin position="468"/>
        <end position="503"/>
    </location>
</feature>
<gene>
    <name evidence="8" type="ORF">Pla52o_01570</name>
</gene>
<feature type="chain" id="PRO_5022982032" evidence="6">
    <location>
        <begin position="28"/>
        <end position="503"/>
    </location>
</feature>
<reference evidence="8 9" key="1">
    <citation type="submission" date="2019-02" db="EMBL/GenBank/DDBJ databases">
        <title>Deep-cultivation of Planctomycetes and their phenomic and genomic characterization uncovers novel biology.</title>
        <authorList>
            <person name="Wiegand S."/>
            <person name="Jogler M."/>
            <person name="Boedeker C."/>
            <person name="Pinto D."/>
            <person name="Vollmers J."/>
            <person name="Rivas-Marin E."/>
            <person name="Kohn T."/>
            <person name="Peeters S.H."/>
            <person name="Heuer A."/>
            <person name="Rast P."/>
            <person name="Oberbeckmann S."/>
            <person name="Bunk B."/>
            <person name="Jeske O."/>
            <person name="Meyerdierks A."/>
            <person name="Storesund J.E."/>
            <person name="Kallscheuer N."/>
            <person name="Luecker S."/>
            <person name="Lage O.M."/>
            <person name="Pohl T."/>
            <person name="Merkel B.J."/>
            <person name="Hornburger P."/>
            <person name="Mueller R.-W."/>
            <person name="Bruemmer F."/>
            <person name="Labrenz M."/>
            <person name="Spormann A.M."/>
            <person name="Op Den Camp H."/>
            <person name="Overmann J."/>
            <person name="Amann R."/>
            <person name="Jetten M.S.M."/>
            <person name="Mascher T."/>
            <person name="Medema M.H."/>
            <person name="Devos D.P."/>
            <person name="Kaster A.-K."/>
            <person name="Ovreas L."/>
            <person name="Rohde M."/>
            <person name="Galperin M.Y."/>
            <person name="Jogler C."/>
        </authorList>
    </citation>
    <scope>NUCLEOTIDE SEQUENCE [LARGE SCALE GENOMIC DNA]</scope>
    <source>
        <strain evidence="8 9">Pla52o</strain>
    </source>
</reference>
<dbReference type="AlphaFoldDB" id="A0A5C6CRW9"/>
<protein>
    <submittedName>
        <fullName evidence="8">Arylsulfatase</fullName>
        <ecNumber evidence="8">3.1.6.1</ecNumber>
    </submittedName>
</protein>
<dbReference type="OrthoDB" id="237120at2"/>
<dbReference type="Pfam" id="PF00884">
    <property type="entry name" value="Sulfatase"/>
    <property type="match status" value="1"/>
</dbReference>
<dbReference type="Proteomes" id="UP000316304">
    <property type="component" value="Unassembled WGS sequence"/>
</dbReference>
<name>A0A5C6CRW9_9BACT</name>
<comment type="caution">
    <text evidence="8">The sequence shown here is derived from an EMBL/GenBank/DDBJ whole genome shotgun (WGS) entry which is preliminary data.</text>
</comment>
<dbReference type="RefSeq" id="WP_146592682.1">
    <property type="nucleotide sequence ID" value="NZ_SJPT01000001.1"/>
</dbReference>
<evidence type="ECO:0000256" key="2">
    <source>
        <dbReference type="ARBA" id="ARBA00022729"/>
    </source>
</evidence>
<evidence type="ECO:0000256" key="6">
    <source>
        <dbReference type="SAM" id="SignalP"/>
    </source>
</evidence>
<dbReference type="CDD" id="cd16031">
    <property type="entry name" value="G6S_like"/>
    <property type="match status" value="1"/>
</dbReference>
<dbReference type="InterPro" id="IPR000917">
    <property type="entry name" value="Sulfatase_N"/>
</dbReference>
<evidence type="ECO:0000256" key="3">
    <source>
        <dbReference type="ARBA" id="ARBA00022801"/>
    </source>
</evidence>
<keyword evidence="4" id="KW-0325">Glycoprotein</keyword>
<evidence type="ECO:0000256" key="5">
    <source>
        <dbReference type="SAM" id="MobiDB-lite"/>
    </source>
</evidence>
<dbReference type="PROSITE" id="PS00523">
    <property type="entry name" value="SULFATASE_1"/>
    <property type="match status" value="1"/>
</dbReference>
<dbReference type="GO" id="GO:0004065">
    <property type="term" value="F:arylsulfatase activity"/>
    <property type="evidence" value="ECO:0007669"/>
    <property type="project" value="UniProtKB-EC"/>
</dbReference>
<evidence type="ECO:0000313" key="9">
    <source>
        <dbReference type="Proteomes" id="UP000316304"/>
    </source>
</evidence>
<dbReference type="InterPro" id="IPR017850">
    <property type="entry name" value="Alkaline_phosphatase_core_sf"/>
</dbReference>
<dbReference type="Gene3D" id="3.40.720.10">
    <property type="entry name" value="Alkaline Phosphatase, subunit A"/>
    <property type="match status" value="1"/>
</dbReference>
<accession>A0A5C6CRW9</accession>
<keyword evidence="9" id="KW-1185">Reference proteome</keyword>
<feature type="signal peptide" evidence="6">
    <location>
        <begin position="1"/>
        <end position="27"/>
    </location>
</feature>